<comment type="cofactor">
    <cofactor evidence="1 14">
        <name>heme</name>
        <dbReference type="ChEBI" id="CHEBI:30413"/>
    </cofactor>
</comment>
<keyword evidence="9" id="KW-0492">Microsome</keyword>
<keyword evidence="16" id="KW-0812">Transmembrane</keyword>
<comment type="subcellular location">
    <subcellularLocation>
        <location evidence="4">Endoplasmic reticulum membrane</location>
        <topology evidence="4">Peripheral membrane protein</topology>
    </subcellularLocation>
    <subcellularLocation>
        <location evidence="3">Microsome membrane</location>
        <topology evidence="3">Peripheral membrane protein</topology>
    </subcellularLocation>
</comment>
<keyword evidence="13 16" id="KW-0472">Membrane</keyword>
<dbReference type="KEGG" id="nlo:107221317"/>
<reference evidence="18" key="1">
    <citation type="submission" date="2025-08" db="UniProtKB">
        <authorList>
            <consortium name="RefSeq"/>
        </authorList>
    </citation>
    <scope>IDENTIFICATION</scope>
    <source>
        <tissue evidence="18">Thorax and Abdomen</tissue>
    </source>
</reference>
<dbReference type="AlphaFoldDB" id="A0A6J0BMC6"/>
<evidence type="ECO:0000256" key="15">
    <source>
        <dbReference type="RuleBase" id="RU000461"/>
    </source>
</evidence>
<dbReference type="RefSeq" id="XP_015515745.2">
    <property type="nucleotide sequence ID" value="XM_015660259.2"/>
</dbReference>
<dbReference type="InterPro" id="IPR017972">
    <property type="entry name" value="Cyt_P450_CS"/>
</dbReference>
<dbReference type="PANTHER" id="PTHR24292:SF100">
    <property type="entry name" value="CYTOCHROME P450 6A16, ISOFORM B-RELATED"/>
    <property type="match status" value="1"/>
</dbReference>
<dbReference type="OrthoDB" id="2789670at2759"/>
<organism evidence="18">
    <name type="scientific">Neodiprion lecontei</name>
    <name type="common">Redheaded pine sawfly</name>
    <dbReference type="NCBI Taxonomy" id="441921"/>
    <lineage>
        <taxon>Eukaryota</taxon>
        <taxon>Metazoa</taxon>
        <taxon>Ecdysozoa</taxon>
        <taxon>Arthropoda</taxon>
        <taxon>Hexapoda</taxon>
        <taxon>Insecta</taxon>
        <taxon>Pterygota</taxon>
        <taxon>Neoptera</taxon>
        <taxon>Endopterygota</taxon>
        <taxon>Hymenoptera</taxon>
        <taxon>Tenthredinoidea</taxon>
        <taxon>Diprionidae</taxon>
        <taxon>Diprioninae</taxon>
        <taxon>Neodiprion</taxon>
    </lineage>
</organism>
<dbReference type="PRINTS" id="PR00465">
    <property type="entry name" value="EP450IV"/>
</dbReference>
<comment type="similarity">
    <text evidence="5 15">Belongs to the cytochrome P450 family.</text>
</comment>
<protein>
    <submittedName>
        <fullName evidence="18">Probable cytochrome P450 6a14</fullName>
    </submittedName>
</protein>
<proteinExistence type="inferred from homology"/>
<evidence type="ECO:0000256" key="6">
    <source>
        <dbReference type="ARBA" id="ARBA00022617"/>
    </source>
</evidence>
<evidence type="ECO:0000256" key="7">
    <source>
        <dbReference type="ARBA" id="ARBA00022723"/>
    </source>
</evidence>
<dbReference type="CDD" id="cd11056">
    <property type="entry name" value="CYP6-like"/>
    <property type="match status" value="1"/>
</dbReference>
<keyword evidence="10 15" id="KW-0560">Oxidoreductase</keyword>
<evidence type="ECO:0000256" key="10">
    <source>
        <dbReference type="ARBA" id="ARBA00023002"/>
    </source>
</evidence>
<evidence type="ECO:0000256" key="16">
    <source>
        <dbReference type="SAM" id="Phobius"/>
    </source>
</evidence>
<evidence type="ECO:0000256" key="12">
    <source>
        <dbReference type="ARBA" id="ARBA00023033"/>
    </source>
</evidence>
<dbReference type="PRINTS" id="PR00385">
    <property type="entry name" value="P450"/>
</dbReference>
<evidence type="ECO:0000256" key="2">
    <source>
        <dbReference type="ARBA" id="ARBA00003690"/>
    </source>
</evidence>
<evidence type="ECO:0000256" key="5">
    <source>
        <dbReference type="ARBA" id="ARBA00010617"/>
    </source>
</evidence>
<evidence type="ECO:0000256" key="9">
    <source>
        <dbReference type="ARBA" id="ARBA00022848"/>
    </source>
</evidence>
<dbReference type="InterPro" id="IPR036396">
    <property type="entry name" value="Cyt_P450_sf"/>
</dbReference>
<dbReference type="Gene3D" id="1.10.630.10">
    <property type="entry name" value="Cytochrome P450"/>
    <property type="match status" value="1"/>
</dbReference>
<keyword evidence="6 14" id="KW-0349">Heme</keyword>
<dbReference type="GO" id="GO:0005789">
    <property type="term" value="C:endoplasmic reticulum membrane"/>
    <property type="evidence" value="ECO:0007669"/>
    <property type="project" value="UniProtKB-SubCell"/>
</dbReference>
<keyword evidence="11 14" id="KW-0408">Iron</keyword>
<dbReference type="GeneID" id="107221317"/>
<evidence type="ECO:0000256" key="8">
    <source>
        <dbReference type="ARBA" id="ARBA00022824"/>
    </source>
</evidence>
<accession>A0A6J0BMC6</accession>
<evidence type="ECO:0000256" key="11">
    <source>
        <dbReference type="ARBA" id="ARBA00023004"/>
    </source>
</evidence>
<feature type="binding site" description="axial binding residue" evidence="14">
    <location>
        <position position="458"/>
    </location>
    <ligand>
        <name>heme</name>
        <dbReference type="ChEBI" id="CHEBI:30413"/>
    </ligand>
    <ligandPart>
        <name>Fe</name>
        <dbReference type="ChEBI" id="CHEBI:18248"/>
    </ligandPart>
</feature>
<keyword evidence="8" id="KW-0256">Endoplasmic reticulum</keyword>
<keyword evidence="7 14" id="KW-0479">Metal-binding</keyword>
<evidence type="ECO:0000256" key="14">
    <source>
        <dbReference type="PIRSR" id="PIRSR602403-1"/>
    </source>
</evidence>
<dbReference type="InParanoid" id="A0A6J0BMC6"/>
<dbReference type="InterPro" id="IPR001128">
    <property type="entry name" value="Cyt_P450"/>
</dbReference>
<name>A0A6J0BMC6_NEOLC</name>
<keyword evidence="17" id="KW-1185">Reference proteome</keyword>
<dbReference type="InterPro" id="IPR050476">
    <property type="entry name" value="Insect_CytP450_Detox"/>
</dbReference>
<dbReference type="PANTHER" id="PTHR24292">
    <property type="entry name" value="CYTOCHROME P450"/>
    <property type="match status" value="1"/>
</dbReference>
<dbReference type="PROSITE" id="PS00086">
    <property type="entry name" value="CYTOCHROME_P450"/>
    <property type="match status" value="1"/>
</dbReference>
<feature type="transmembrane region" description="Helical" evidence="16">
    <location>
        <begin position="7"/>
        <end position="26"/>
    </location>
</feature>
<dbReference type="GO" id="GO:0004497">
    <property type="term" value="F:monooxygenase activity"/>
    <property type="evidence" value="ECO:0007669"/>
    <property type="project" value="UniProtKB-KW"/>
</dbReference>
<keyword evidence="16" id="KW-1133">Transmembrane helix</keyword>
<dbReference type="Proteomes" id="UP000829291">
    <property type="component" value="Chromosome 7"/>
</dbReference>
<evidence type="ECO:0000313" key="17">
    <source>
        <dbReference type="Proteomes" id="UP000829291"/>
    </source>
</evidence>
<evidence type="ECO:0000256" key="13">
    <source>
        <dbReference type="ARBA" id="ARBA00023136"/>
    </source>
</evidence>
<evidence type="ECO:0000256" key="1">
    <source>
        <dbReference type="ARBA" id="ARBA00001971"/>
    </source>
</evidence>
<gene>
    <name evidence="18" type="primary">LOC107221317</name>
</gene>
<dbReference type="SUPFAM" id="SSF48264">
    <property type="entry name" value="Cytochrome P450"/>
    <property type="match status" value="1"/>
</dbReference>
<dbReference type="Pfam" id="PF00067">
    <property type="entry name" value="p450"/>
    <property type="match status" value="1"/>
</dbReference>
<dbReference type="FunCoup" id="A0A6J0BMC6">
    <property type="interactions" value="253"/>
</dbReference>
<dbReference type="GO" id="GO:0016705">
    <property type="term" value="F:oxidoreductase activity, acting on paired donors, with incorporation or reduction of molecular oxygen"/>
    <property type="evidence" value="ECO:0007669"/>
    <property type="project" value="InterPro"/>
</dbReference>
<dbReference type="GO" id="GO:0020037">
    <property type="term" value="F:heme binding"/>
    <property type="evidence" value="ECO:0007669"/>
    <property type="project" value="InterPro"/>
</dbReference>
<sequence length="512" mass="58317">MAIFGNYLFEFSCIVVSIVFGLYLYVKYVAFNYWSSKNIPHPKPAVPFGSLGPVTRGKRSMGEMIADVYSEYKKNPVIGIYTLTSPALIIAKPDLIRFVLTKEFAHFHDRGVYCNEKIDPLSGHLFALPGAKWKYLRTKFTPTFTASKMKQMFFTVKETSVILAASVEQSARKSEIIEVKELMARFTTDVIASVAFGINCNSLENPDAEFRTMGRKIFEPRLVKRILGFLLPSVLQFFKIPIIDETISKFFIRAFREAVEYRTANNIVRKDFLDSVIQLMNKGYVQNDDDKSSVPAKELDDQKITLLQGAAQAFVFWIGGFDTSSSTITFCLYEMALNLDIQDRLAEEINQVLEEYRGVTYESIKAMPYLHKVVSETLRKYPVIPMLNRECEEDIELPETGLRVEKGTGILIPVLGLHSDPDLYPEPEKFDPERFNEENIAKRHPYAYLPFGEGPRNCIGMRFGLLQTKVGIVSLLSKYRFTPSPDLKPIVMDTANFLQVPLHGVSLRVQMR</sequence>
<dbReference type="InterPro" id="IPR002403">
    <property type="entry name" value="Cyt_P450_E_grp-IV"/>
</dbReference>
<evidence type="ECO:0000256" key="4">
    <source>
        <dbReference type="ARBA" id="ARBA00004406"/>
    </source>
</evidence>
<dbReference type="GO" id="GO:0005506">
    <property type="term" value="F:iron ion binding"/>
    <property type="evidence" value="ECO:0007669"/>
    <property type="project" value="InterPro"/>
</dbReference>
<keyword evidence="12 15" id="KW-0503">Monooxygenase</keyword>
<comment type="function">
    <text evidence="2">May be involved in the metabolism of insect hormones and in the breakdown of synthetic insecticides.</text>
</comment>
<evidence type="ECO:0000313" key="18">
    <source>
        <dbReference type="RefSeq" id="XP_015515745.2"/>
    </source>
</evidence>
<evidence type="ECO:0000256" key="3">
    <source>
        <dbReference type="ARBA" id="ARBA00004174"/>
    </source>
</evidence>